<dbReference type="Pfam" id="PF13279">
    <property type="entry name" value="4HBT_2"/>
    <property type="match status" value="1"/>
</dbReference>
<comment type="caution">
    <text evidence="3">The sequence shown here is derived from an EMBL/GenBank/DDBJ whole genome shotgun (WGS) entry which is preliminary data.</text>
</comment>
<name>A0ABT4VJ70_9HYPH</name>
<proteinExistence type="inferred from homology"/>
<dbReference type="PANTHER" id="PTHR31793:SF27">
    <property type="entry name" value="NOVEL THIOESTERASE SUPERFAMILY DOMAIN AND SAPOSIN A-TYPE DOMAIN CONTAINING PROTEIN (0610012H03RIK)"/>
    <property type="match status" value="1"/>
</dbReference>
<evidence type="ECO:0000313" key="3">
    <source>
        <dbReference type="EMBL" id="MDA4844772.1"/>
    </source>
</evidence>
<evidence type="ECO:0000313" key="4">
    <source>
        <dbReference type="Proteomes" id="UP001148313"/>
    </source>
</evidence>
<evidence type="ECO:0000256" key="2">
    <source>
        <dbReference type="ARBA" id="ARBA00022801"/>
    </source>
</evidence>
<accession>A0ABT4VJ70</accession>
<dbReference type="EMBL" id="JAPJZH010000003">
    <property type="protein sequence ID" value="MDA4844772.1"/>
    <property type="molecule type" value="Genomic_DNA"/>
</dbReference>
<evidence type="ECO:0000256" key="1">
    <source>
        <dbReference type="ARBA" id="ARBA00005953"/>
    </source>
</evidence>
<dbReference type="RefSeq" id="WP_271088310.1">
    <property type="nucleotide sequence ID" value="NZ_JAPJZH010000003.1"/>
</dbReference>
<sequence length="147" mass="16196">MPTNKSISRDRAAYTCWTPVSIRFSDQDPMEHVNNVAITAFLESGRVGLFGHMFSESQLPARGLVLARLTIDYLHEITFPGTVEVGGMLVAAGDRSITTHYAIFQEDKCCVVSESVNVFFDPKTRRSTAPSDDARAVLERALSVASR</sequence>
<protein>
    <submittedName>
        <fullName evidence="3">Thioesterase family protein</fullName>
    </submittedName>
</protein>
<dbReference type="CDD" id="cd00586">
    <property type="entry name" value="4HBT"/>
    <property type="match status" value="1"/>
</dbReference>
<dbReference type="PANTHER" id="PTHR31793">
    <property type="entry name" value="4-HYDROXYBENZOYL-COA THIOESTERASE FAMILY MEMBER"/>
    <property type="match status" value="1"/>
</dbReference>
<keyword evidence="2" id="KW-0378">Hydrolase</keyword>
<dbReference type="InterPro" id="IPR050563">
    <property type="entry name" value="4-hydroxybenzoyl-CoA_TE"/>
</dbReference>
<keyword evidence="4" id="KW-1185">Reference proteome</keyword>
<organism evidence="3 4">
    <name type="scientific">Hoeflea poritis</name>
    <dbReference type="NCBI Taxonomy" id="2993659"/>
    <lineage>
        <taxon>Bacteria</taxon>
        <taxon>Pseudomonadati</taxon>
        <taxon>Pseudomonadota</taxon>
        <taxon>Alphaproteobacteria</taxon>
        <taxon>Hyphomicrobiales</taxon>
        <taxon>Rhizobiaceae</taxon>
        <taxon>Hoeflea</taxon>
    </lineage>
</organism>
<dbReference type="Proteomes" id="UP001148313">
    <property type="component" value="Unassembled WGS sequence"/>
</dbReference>
<dbReference type="SUPFAM" id="SSF54637">
    <property type="entry name" value="Thioesterase/thiol ester dehydrase-isomerase"/>
    <property type="match status" value="1"/>
</dbReference>
<comment type="similarity">
    <text evidence="1">Belongs to the 4-hydroxybenzoyl-CoA thioesterase family.</text>
</comment>
<dbReference type="Gene3D" id="3.10.129.10">
    <property type="entry name" value="Hotdog Thioesterase"/>
    <property type="match status" value="1"/>
</dbReference>
<gene>
    <name evidence="3" type="ORF">OOZ53_05395</name>
</gene>
<dbReference type="InterPro" id="IPR029069">
    <property type="entry name" value="HotDog_dom_sf"/>
</dbReference>
<reference evidence="3" key="1">
    <citation type="submission" date="2022-11" db="EMBL/GenBank/DDBJ databases">
        <title>Hoeflea poritis sp. nov., isolated from scleractinian coral Porites lutea.</title>
        <authorList>
            <person name="Zhang G."/>
            <person name="Wei Q."/>
            <person name="Cai L."/>
        </authorList>
    </citation>
    <scope>NUCLEOTIDE SEQUENCE</scope>
    <source>
        <strain evidence="3">E7-10</strain>
    </source>
</reference>